<dbReference type="AlphaFoldDB" id="A0AAV6U4Y7"/>
<dbReference type="InterPro" id="IPR036915">
    <property type="entry name" value="Cyclin-like_sf"/>
</dbReference>
<name>A0AAV6U4Y7_9ARAC</name>
<comment type="caution">
    <text evidence="2">The sequence shown here is derived from an EMBL/GenBank/DDBJ whole genome shotgun (WGS) entry which is preliminary data.</text>
</comment>
<dbReference type="EMBL" id="JAFNEN010000679">
    <property type="protein sequence ID" value="KAG8178625.1"/>
    <property type="molecule type" value="Genomic_DNA"/>
</dbReference>
<dbReference type="Proteomes" id="UP000827092">
    <property type="component" value="Unassembled WGS sequence"/>
</dbReference>
<evidence type="ECO:0000313" key="3">
    <source>
        <dbReference type="Proteomes" id="UP000827092"/>
    </source>
</evidence>
<evidence type="ECO:0000256" key="1">
    <source>
        <dbReference type="ARBA" id="ARBA00023127"/>
    </source>
</evidence>
<dbReference type="PANTHER" id="PTHR10026">
    <property type="entry name" value="CYCLIN"/>
    <property type="match status" value="1"/>
</dbReference>
<protein>
    <submittedName>
        <fullName evidence="2">Uncharacterized protein</fullName>
    </submittedName>
</protein>
<dbReference type="GO" id="GO:0016538">
    <property type="term" value="F:cyclin-dependent protein serine/threonine kinase regulator activity"/>
    <property type="evidence" value="ECO:0007669"/>
    <property type="project" value="InterPro"/>
</dbReference>
<dbReference type="InterPro" id="IPR043198">
    <property type="entry name" value="Cyclin/Ssn8"/>
</dbReference>
<reference evidence="2 3" key="1">
    <citation type="journal article" date="2022" name="Nat. Ecol. Evol.">
        <title>A masculinizing supergene underlies an exaggerated male reproductive morph in a spider.</title>
        <authorList>
            <person name="Hendrickx F."/>
            <person name="De Corte Z."/>
            <person name="Sonet G."/>
            <person name="Van Belleghem S.M."/>
            <person name="Kostlbacher S."/>
            <person name="Vangestel C."/>
        </authorList>
    </citation>
    <scope>NUCLEOTIDE SEQUENCE [LARGE SCALE GENOMIC DNA]</scope>
    <source>
        <strain evidence="2">W744_W776</strain>
    </source>
</reference>
<proteinExistence type="predicted"/>
<dbReference type="Gene3D" id="1.10.472.10">
    <property type="entry name" value="Cyclin-like"/>
    <property type="match status" value="2"/>
</dbReference>
<evidence type="ECO:0000313" key="2">
    <source>
        <dbReference type="EMBL" id="KAG8178625.1"/>
    </source>
</evidence>
<sequence>MDPGIQYLLEACIKLRCSMSTQIRAMILYHHFMASVEGFNYDKAMIAAVSLNLSSQIGEEEIDHDTLILLFYCIVNKTEEVLDSDDASFKLMKKTFVTNDFIVARILEYSLNHQLAHQYLLPFLELIFARSSAIAAQHRAMSQACLSLMNDFYTSRKCLLYKAEHITVACIDCALEMYELEKCTEIIHPWYEGLCSDLDEEKLKEIKHDILLLYQKTSEQAEPSPLSPKAVPESLPNIALMSLSNAAPETRTIPTAEAIAEAEADFDVFIEQEKDIILEEIYQKEPEPIEEIVISD</sequence>
<dbReference type="SUPFAM" id="SSF47954">
    <property type="entry name" value="Cyclin-like"/>
    <property type="match status" value="2"/>
</dbReference>
<dbReference type="GO" id="GO:0006357">
    <property type="term" value="P:regulation of transcription by RNA polymerase II"/>
    <property type="evidence" value="ECO:0007669"/>
    <property type="project" value="InterPro"/>
</dbReference>
<accession>A0AAV6U4Y7</accession>
<keyword evidence="3" id="KW-1185">Reference proteome</keyword>
<organism evidence="2 3">
    <name type="scientific">Oedothorax gibbosus</name>
    <dbReference type="NCBI Taxonomy" id="931172"/>
    <lineage>
        <taxon>Eukaryota</taxon>
        <taxon>Metazoa</taxon>
        <taxon>Ecdysozoa</taxon>
        <taxon>Arthropoda</taxon>
        <taxon>Chelicerata</taxon>
        <taxon>Arachnida</taxon>
        <taxon>Araneae</taxon>
        <taxon>Araneomorphae</taxon>
        <taxon>Entelegynae</taxon>
        <taxon>Araneoidea</taxon>
        <taxon>Linyphiidae</taxon>
        <taxon>Erigoninae</taxon>
        <taxon>Oedothorax</taxon>
    </lineage>
</organism>
<keyword evidence="1" id="KW-0195">Cyclin</keyword>
<gene>
    <name evidence="2" type="ORF">JTE90_016287</name>
</gene>